<keyword evidence="2" id="KW-1185">Reference proteome</keyword>
<organism evidence="1 2">
    <name type="scientific">Candidatus Endolissoclinum faulkneri L2</name>
    <dbReference type="NCBI Taxonomy" id="1193729"/>
    <lineage>
        <taxon>Bacteria</taxon>
        <taxon>Pseudomonadati</taxon>
        <taxon>Pseudomonadota</taxon>
        <taxon>Alphaproteobacteria</taxon>
        <taxon>Rhodospirillales</taxon>
        <taxon>Rhodospirillaceae</taxon>
        <taxon>Candidatus Endolissoclinum</taxon>
    </lineage>
</organism>
<proteinExistence type="predicted"/>
<dbReference type="KEGG" id="thal:A1OE_150"/>
<name>K7YP34_9PROT</name>
<protein>
    <submittedName>
        <fullName evidence="1">Uncharacterized protein</fullName>
    </submittedName>
</protein>
<dbReference type="Proteomes" id="UP000010077">
    <property type="component" value="Chromosome"/>
</dbReference>
<dbReference type="AlphaFoldDB" id="K7YP34"/>
<evidence type="ECO:0000313" key="2">
    <source>
        <dbReference type="Proteomes" id="UP000010077"/>
    </source>
</evidence>
<dbReference type="EMBL" id="CP003539">
    <property type="protein sequence ID" value="AFX98354.1"/>
    <property type="molecule type" value="Genomic_DNA"/>
</dbReference>
<reference evidence="1 2" key="1">
    <citation type="journal article" date="2012" name="Proc. Natl. Acad. Sci. U.S.A.">
        <title>Genome streamlining and chemical defense in a coral reef symbiosis.</title>
        <authorList>
            <person name="Kwan J.C."/>
            <person name="Donia M.S."/>
            <person name="Han A.W."/>
            <person name="Hirose E."/>
            <person name="Haygood M.G."/>
            <person name="Schmidt E.W."/>
        </authorList>
    </citation>
    <scope>NUCLEOTIDE SEQUENCE [LARGE SCALE GENOMIC DNA]</scope>
    <source>
        <strain evidence="1 2">L2</strain>
    </source>
</reference>
<dbReference type="HOGENOM" id="CLU_2932634_0_0_5"/>
<gene>
    <name evidence="1" type="ORF">A1OE_150</name>
</gene>
<evidence type="ECO:0000313" key="1">
    <source>
        <dbReference type="EMBL" id="AFX98354.1"/>
    </source>
</evidence>
<accession>K7YP34</accession>
<sequence>MFLRVFCSWYMCNQSDKFRVFIQYLLFYIYQTIDNKLSLWKSRVPINTNRHFTKFCVCDC</sequence>